<dbReference type="Gene3D" id="3.90.1170.50">
    <property type="entry name" value="Aldehyde oxidase/xanthine dehydrogenase, a/b hammerhead"/>
    <property type="match status" value="1"/>
</dbReference>
<dbReference type="Pfam" id="PF02738">
    <property type="entry name" value="MoCoBD_1"/>
    <property type="match status" value="1"/>
</dbReference>
<dbReference type="Pfam" id="PF20256">
    <property type="entry name" value="MoCoBD_2"/>
    <property type="match status" value="1"/>
</dbReference>
<proteinExistence type="predicted"/>
<dbReference type="SMART" id="SM01008">
    <property type="entry name" value="Ald_Xan_dh_C"/>
    <property type="match status" value="1"/>
</dbReference>
<dbReference type="SUPFAM" id="SSF54665">
    <property type="entry name" value="CO dehydrogenase molybdoprotein N-domain-like"/>
    <property type="match status" value="1"/>
</dbReference>
<keyword evidence="4" id="KW-1185">Reference proteome</keyword>
<dbReference type="GO" id="GO:0005506">
    <property type="term" value="F:iron ion binding"/>
    <property type="evidence" value="ECO:0007669"/>
    <property type="project" value="InterPro"/>
</dbReference>
<dbReference type="SUPFAM" id="SSF56003">
    <property type="entry name" value="Molybdenum cofactor-binding domain"/>
    <property type="match status" value="1"/>
</dbReference>
<gene>
    <name evidence="3" type="ORF">SAMN02745194_03786</name>
</gene>
<evidence type="ECO:0000313" key="3">
    <source>
        <dbReference type="EMBL" id="SHJ94637.1"/>
    </source>
</evidence>
<dbReference type="InterPro" id="IPR037165">
    <property type="entry name" value="AldOxase/xan_DH_Mopterin-bd_sf"/>
</dbReference>
<evidence type="ECO:0000259" key="2">
    <source>
        <dbReference type="SMART" id="SM01008"/>
    </source>
</evidence>
<feature type="region of interest" description="Disordered" evidence="1">
    <location>
        <begin position="149"/>
        <end position="169"/>
    </location>
</feature>
<dbReference type="InterPro" id="IPR000674">
    <property type="entry name" value="Ald_Oxase/Xan_DH_a/b"/>
</dbReference>
<name>A0A1M6NG11_9PROT</name>
<dbReference type="Proteomes" id="UP000184387">
    <property type="component" value="Unassembled WGS sequence"/>
</dbReference>
<dbReference type="STRING" id="198092.SAMN02745194_03786"/>
<dbReference type="PANTHER" id="PTHR11908">
    <property type="entry name" value="XANTHINE DEHYDROGENASE"/>
    <property type="match status" value="1"/>
</dbReference>
<dbReference type="OrthoDB" id="8428274at2"/>
<evidence type="ECO:0000256" key="1">
    <source>
        <dbReference type="SAM" id="MobiDB-lite"/>
    </source>
</evidence>
<sequence length="747" mass="81333">MYETHVGSPRSRVDGKLKVTGAARYAAEYTAPDLAQGYVVNSAIAKGRITSIDISAAMAVPGVIQVFTHQNRPRTAWRSKAYQDEVAPPGTPFRPLYDEKILYSGQPIALVVAEDFEIARYAASLVRVTYEAEGHQTDLEKVRMQAYKPPKTRSGMAPAPDRGDAEAGFGASPVRVSADYRIAIEHHNPMEPHAATVVWDGDGKITVYDKIQGVQNTQSYITHVFGLSQDDVHVLSPFVGGAFGSGLRPQYQLFLAVMAALELKRSVRVTLTRDQMFTFTYRPDGLQEMSIGANPDGMLQAIRHDVVSNTSTFEDYQEMIVGWSSMMYHCENVSTTYKLAQIDTYTPGDMRAPGAPTGMFALESAMDELSYKLGMDPLQLRLRNYAEIDEATGKPFSSKELRAAYQLGAERFGWSKRSPEPRSMKEGRELVGWGMASGMWEAQMQKTSARAVLTIDGKLEVGTATADIGTGTYTILTQIAADALGLPMEKVTAKVGDSKLPFSPVEGGSWAAASAGTAVTLACNTVRETLFGYARGMEGSPLANAEIGRVAFRDGRIELVSDPTRFVTIQDAMVAGKVHRIEAEETGSPSRINQARYSGFTHSAIFAEVRVDEELGRVRVTRVVDAVAAGKILNPKTARSQILGGVVFGIGMALHEESMMDHHLGRFMNHNIAEYHIPANADVEGIEVIFVEEHEDKLNPIGVKGLGEIGIVGTAAAIANAVYHATGKRIRHLPITVDRLLKVRDAA</sequence>
<dbReference type="InterPro" id="IPR008274">
    <property type="entry name" value="AldOxase/xan_DH_MoCoBD1"/>
</dbReference>
<dbReference type="EMBL" id="FQZF01000026">
    <property type="protein sequence ID" value="SHJ94637.1"/>
    <property type="molecule type" value="Genomic_DNA"/>
</dbReference>
<dbReference type="InterPro" id="IPR046867">
    <property type="entry name" value="AldOxase/xan_DH_MoCoBD2"/>
</dbReference>
<dbReference type="PANTHER" id="PTHR11908:SF153">
    <property type="entry name" value="DEHYDROGENASE"/>
    <property type="match status" value="1"/>
</dbReference>
<protein>
    <submittedName>
        <fullName evidence="3">Xanthine dehydrogenase YagR molybdenum-binding subunit</fullName>
    </submittedName>
</protein>
<dbReference type="Pfam" id="PF01315">
    <property type="entry name" value="Ald_Xan_dh_C"/>
    <property type="match status" value="1"/>
</dbReference>
<reference evidence="3 4" key="1">
    <citation type="submission" date="2016-11" db="EMBL/GenBank/DDBJ databases">
        <authorList>
            <person name="Jaros S."/>
            <person name="Januszkiewicz K."/>
            <person name="Wedrychowicz H."/>
        </authorList>
    </citation>
    <scope>NUCLEOTIDE SEQUENCE [LARGE SCALE GENOMIC DNA]</scope>
    <source>
        <strain evidence="3 4">DSM 14916</strain>
    </source>
</reference>
<organism evidence="3 4">
    <name type="scientific">Muricoccus roseus</name>
    <dbReference type="NCBI Taxonomy" id="198092"/>
    <lineage>
        <taxon>Bacteria</taxon>
        <taxon>Pseudomonadati</taxon>
        <taxon>Pseudomonadota</taxon>
        <taxon>Alphaproteobacteria</taxon>
        <taxon>Acetobacterales</taxon>
        <taxon>Roseomonadaceae</taxon>
        <taxon>Muricoccus</taxon>
    </lineage>
</organism>
<dbReference type="RefSeq" id="WP_073137611.1">
    <property type="nucleotide sequence ID" value="NZ_FQZF01000026.1"/>
</dbReference>
<dbReference type="AlphaFoldDB" id="A0A1M6NG11"/>
<feature type="domain" description="Aldehyde oxidase/xanthine dehydrogenase a/b hammerhead" evidence="2">
    <location>
        <begin position="20"/>
        <end position="134"/>
    </location>
</feature>
<evidence type="ECO:0000313" key="4">
    <source>
        <dbReference type="Proteomes" id="UP000184387"/>
    </source>
</evidence>
<accession>A0A1M6NG11</accession>
<dbReference type="InterPro" id="IPR016208">
    <property type="entry name" value="Ald_Oxase/xanthine_DH-like"/>
</dbReference>
<dbReference type="InterPro" id="IPR036856">
    <property type="entry name" value="Ald_Oxase/Xan_DH_a/b_sf"/>
</dbReference>
<dbReference type="Gene3D" id="3.30.365.10">
    <property type="entry name" value="Aldehyde oxidase/xanthine dehydrogenase, molybdopterin binding domain"/>
    <property type="match status" value="4"/>
</dbReference>
<dbReference type="GO" id="GO:0016491">
    <property type="term" value="F:oxidoreductase activity"/>
    <property type="evidence" value="ECO:0007669"/>
    <property type="project" value="InterPro"/>
</dbReference>